<dbReference type="GO" id="GO:0016020">
    <property type="term" value="C:membrane"/>
    <property type="evidence" value="ECO:0007669"/>
    <property type="project" value="InterPro"/>
</dbReference>
<accession>A0A9E7HC65</accession>
<comment type="similarity">
    <text evidence="1">Belongs to the multi antimicrobial extrusion (MATE) (TC 2.A.66.1) family.</text>
</comment>
<dbReference type="EMBL" id="CP097510">
    <property type="protein sequence ID" value="URE30571.1"/>
    <property type="molecule type" value="Genomic_DNA"/>
</dbReference>
<dbReference type="Proteomes" id="UP001055439">
    <property type="component" value="Chromosome 8"/>
</dbReference>
<sequence length="265" mass="28004">MEEIVLPMVTIVNLMSYIKGMASVVADWAAWGLRRAPSPRLHQHHWLLDACRPHHGHGAHLRPGLWVAQPWWYELMTVSSSNLSEPRVSLATAAIVIQTAALMYTLPTILSTSVSARVGNKLGAGRPVAAAVAMSLVAGSCISWLWRRVFTGDGEVLQLTKAMMPVIGLCELANCPQTTGCVVLEAAPPAVGRRRHQPVSLLLGGSAGGAGTGLLVRFGLSGPQPRANCRASCMCAIRGVRDPRCGLGGRGLEGGLGGEDGNHDV</sequence>
<dbReference type="OrthoDB" id="1741175at2759"/>
<organism evidence="2 3">
    <name type="scientific">Musa troglodytarum</name>
    <name type="common">fe'i banana</name>
    <dbReference type="NCBI Taxonomy" id="320322"/>
    <lineage>
        <taxon>Eukaryota</taxon>
        <taxon>Viridiplantae</taxon>
        <taxon>Streptophyta</taxon>
        <taxon>Embryophyta</taxon>
        <taxon>Tracheophyta</taxon>
        <taxon>Spermatophyta</taxon>
        <taxon>Magnoliopsida</taxon>
        <taxon>Liliopsida</taxon>
        <taxon>Zingiberales</taxon>
        <taxon>Musaceae</taxon>
        <taxon>Musa</taxon>
    </lineage>
</organism>
<gene>
    <name evidence="2" type="ORF">MUK42_35174</name>
</gene>
<keyword evidence="3" id="KW-1185">Reference proteome</keyword>
<name>A0A9E7HC65_9LILI</name>
<dbReference type="PANTHER" id="PTHR11206">
    <property type="entry name" value="MULTIDRUG RESISTANCE PROTEIN"/>
    <property type="match status" value="1"/>
</dbReference>
<dbReference type="GO" id="GO:0015297">
    <property type="term" value="F:antiporter activity"/>
    <property type="evidence" value="ECO:0007669"/>
    <property type="project" value="InterPro"/>
</dbReference>
<dbReference type="AlphaFoldDB" id="A0A9E7HC65"/>
<protein>
    <submittedName>
        <fullName evidence="2">Mate efflux family protein</fullName>
    </submittedName>
</protein>
<evidence type="ECO:0000313" key="3">
    <source>
        <dbReference type="Proteomes" id="UP001055439"/>
    </source>
</evidence>
<dbReference type="InterPro" id="IPR002528">
    <property type="entry name" value="MATE_fam"/>
</dbReference>
<proteinExistence type="inferred from homology"/>
<evidence type="ECO:0000256" key="1">
    <source>
        <dbReference type="ARBA" id="ARBA00010199"/>
    </source>
</evidence>
<dbReference type="GO" id="GO:0042910">
    <property type="term" value="F:xenobiotic transmembrane transporter activity"/>
    <property type="evidence" value="ECO:0007669"/>
    <property type="project" value="InterPro"/>
</dbReference>
<reference evidence="2" key="1">
    <citation type="submission" date="2022-05" db="EMBL/GenBank/DDBJ databases">
        <title>The Musa troglodytarum L. genome provides insights into the mechanism of non-climacteric behaviour and enrichment of carotenoids.</title>
        <authorList>
            <person name="Wang J."/>
        </authorList>
    </citation>
    <scope>NUCLEOTIDE SEQUENCE</scope>
    <source>
        <tissue evidence="2">Leaf</tissue>
    </source>
</reference>
<evidence type="ECO:0000313" key="2">
    <source>
        <dbReference type="EMBL" id="URE30571.1"/>
    </source>
</evidence>
<dbReference type="Pfam" id="PF01554">
    <property type="entry name" value="MatE"/>
    <property type="match status" value="1"/>
</dbReference>